<dbReference type="PANTHER" id="PTHR46112:SF3">
    <property type="entry name" value="AMINOPEPTIDASE YPDF"/>
    <property type="match status" value="1"/>
</dbReference>
<dbReference type="InterPro" id="IPR050659">
    <property type="entry name" value="Peptidase_M24B"/>
</dbReference>
<name>A0A0N8GQW6_9CHLR</name>
<dbReference type="InterPro" id="IPR036005">
    <property type="entry name" value="Creatinase/aminopeptidase-like"/>
</dbReference>
<accession>A0A0N8GQW6</accession>
<proteinExistence type="predicted"/>
<feature type="domain" description="Peptidase M24" evidence="1">
    <location>
        <begin position="148"/>
        <end position="351"/>
    </location>
</feature>
<dbReference type="InterPro" id="IPR029149">
    <property type="entry name" value="Creatin/AminoP/Spt16_N"/>
</dbReference>
<evidence type="ECO:0000259" key="1">
    <source>
        <dbReference type="Pfam" id="PF00557"/>
    </source>
</evidence>
<dbReference type="Proteomes" id="UP000050501">
    <property type="component" value="Unassembled WGS sequence"/>
</dbReference>
<dbReference type="Gene3D" id="3.40.350.10">
    <property type="entry name" value="Creatinase/prolidase N-terminal domain"/>
    <property type="match status" value="1"/>
</dbReference>
<dbReference type="Gene3D" id="3.90.230.10">
    <property type="entry name" value="Creatinase/methionine aminopeptidase superfamily"/>
    <property type="match status" value="1"/>
</dbReference>
<feature type="domain" description="Creatinase N-terminal" evidence="2">
    <location>
        <begin position="5"/>
        <end position="139"/>
    </location>
</feature>
<dbReference type="SUPFAM" id="SSF53092">
    <property type="entry name" value="Creatinase/prolidase N-terminal domain"/>
    <property type="match status" value="1"/>
</dbReference>
<keyword evidence="4" id="KW-1185">Reference proteome</keyword>
<dbReference type="EMBL" id="LGCM01000028">
    <property type="protein sequence ID" value="KPL84842.1"/>
    <property type="molecule type" value="Genomic_DNA"/>
</dbReference>
<dbReference type="Pfam" id="PF00557">
    <property type="entry name" value="Peptidase_M24"/>
    <property type="match status" value="1"/>
</dbReference>
<dbReference type="AlphaFoldDB" id="A0A0N8GQW6"/>
<gene>
    <name evidence="3" type="ORF">ADN01_07120</name>
</gene>
<evidence type="ECO:0000313" key="4">
    <source>
        <dbReference type="Proteomes" id="UP000050501"/>
    </source>
</evidence>
<protein>
    <submittedName>
        <fullName evidence="3">Peptidase M24</fullName>
    </submittedName>
</protein>
<dbReference type="RefSeq" id="WP_062418722.1">
    <property type="nucleotide sequence ID" value="NZ_DF967974.1"/>
</dbReference>
<dbReference type="PANTHER" id="PTHR46112">
    <property type="entry name" value="AMINOPEPTIDASE"/>
    <property type="match status" value="1"/>
</dbReference>
<dbReference type="InterPro" id="IPR000587">
    <property type="entry name" value="Creatinase_N"/>
</dbReference>
<organism evidence="3 4">
    <name type="scientific">Levilinea saccharolytica</name>
    <dbReference type="NCBI Taxonomy" id="229921"/>
    <lineage>
        <taxon>Bacteria</taxon>
        <taxon>Bacillati</taxon>
        <taxon>Chloroflexota</taxon>
        <taxon>Anaerolineae</taxon>
        <taxon>Anaerolineales</taxon>
        <taxon>Anaerolineaceae</taxon>
        <taxon>Levilinea</taxon>
    </lineage>
</organism>
<evidence type="ECO:0000259" key="2">
    <source>
        <dbReference type="Pfam" id="PF01321"/>
    </source>
</evidence>
<dbReference type="InterPro" id="IPR000994">
    <property type="entry name" value="Pept_M24"/>
</dbReference>
<sequence>MSLSRYQRLETLIRSAGLDALVLNPGPTLTYLTGLNFHLMERPTVLIIVPGAQPALILPELEAGKLAQSRLALRDFLFPDNPALWPEVFTRAAAQFGLTGAKIGVEPNRLRFMELTYLQNAASRAVFVSAEPILNQLRIQKDAEEIAAMRQAAVIAQNAFHATLPFIHPGVTERAVAAELSIQLLRAGSDSEMPFAPIVAGGPNSANPHAAPSDRPLQLGDLLVIDWGASFGGYCSDLTRTLAIGQLHPELRRIHETVQAANAAGRAAGKPGVPAGDVDRAARQVIDAAGYGPYFTHRTGHGLGMEGHEPPYMFAENDLLLAEGMAYTVEPGIYLPNRGGVRVEDDIVVTADASQSLSDYPRELIILE</sequence>
<dbReference type="PATRIC" id="fig|229921.5.peg.1662"/>
<evidence type="ECO:0000313" key="3">
    <source>
        <dbReference type="EMBL" id="KPL84842.1"/>
    </source>
</evidence>
<dbReference type="Pfam" id="PF01321">
    <property type="entry name" value="Creatinase_N"/>
    <property type="match status" value="1"/>
</dbReference>
<reference evidence="3 4" key="1">
    <citation type="submission" date="2015-07" db="EMBL/GenBank/DDBJ databases">
        <title>Genome sequence of Levilinea saccharolytica DSM 16555.</title>
        <authorList>
            <person name="Hemp J."/>
            <person name="Ward L.M."/>
            <person name="Pace L.A."/>
            <person name="Fischer W.W."/>
        </authorList>
    </citation>
    <scope>NUCLEOTIDE SEQUENCE [LARGE SCALE GENOMIC DNA]</scope>
    <source>
        <strain evidence="3 4">KIBI-1</strain>
    </source>
</reference>
<comment type="caution">
    <text evidence="3">The sequence shown here is derived from an EMBL/GenBank/DDBJ whole genome shotgun (WGS) entry which is preliminary data.</text>
</comment>
<dbReference type="OrthoDB" id="9806388at2"/>
<dbReference type="CDD" id="cd01092">
    <property type="entry name" value="APP-like"/>
    <property type="match status" value="1"/>
</dbReference>
<dbReference type="SUPFAM" id="SSF55920">
    <property type="entry name" value="Creatinase/aminopeptidase"/>
    <property type="match status" value="1"/>
</dbReference>
<dbReference type="STRING" id="229921.ADN01_07120"/>